<gene>
    <name evidence="5" type="ORF">ACFSJD_35770</name>
</gene>
<organism evidence="5 6">
    <name type="scientific">Pseudonocardia yunnanensis</name>
    <dbReference type="NCBI Taxonomy" id="58107"/>
    <lineage>
        <taxon>Bacteria</taxon>
        <taxon>Bacillati</taxon>
        <taxon>Actinomycetota</taxon>
        <taxon>Actinomycetes</taxon>
        <taxon>Pseudonocardiales</taxon>
        <taxon>Pseudonocardiaceae</taxon>
        <taxon>Pseudonocardia</taxon>
    </lineage>
</organism>
<evidence type="ECO:0000259" key="4">
    <source>
        <dbReference type="PROSITE" id="PS51118"/>
    </source>
</evidence>
<dbReference type="EMBL" id="JBHUCO010000051">
    <property type="protein sequence ID" value="MFD1522895.1"/>
    <property type="molecule type" value="Genomic_DNA"/>
</dbReference>
<dbReference type="PANTHER" id="PTHR33204">
    <property type="entry name" value="TRANSCRIPTIONAL REGULATOR, MARR FAMILY"/>
    <property type="match status" value="1"/>
</dbReference>
<dbReference type="InterPro" id="IPR036388">
    <property type="entry name" value="WH-like_DNA-bd_sf"/>
</dbReference>
<keyword evidence="2" id="KW-0238">DNA-binding</keyword>
<dbReference type="InterPro" id="IPR036390">
    <property type="entry name" value="WH_DNA-bd_sf"/>
</dbReference>
<reference evidence="6" key="1">
    <citation type="journal article" date="2019" name="Int. J. Syst. Evol. Microbiol.">
        <title>The Global Catalogue of Microorganisms (GCM) 10K type strain sequencing project: providing services to taxonomists for standard genome sequencing and annotation.</title>
        <authorList>
            <consortium name="The Broad Institute Genomics Platform"/>
            <consortium name="The Broad Institute Genome Sequencing Center for Infectious Disease"/>
            <person name="Wu L."/>
            <person name="Ma J."/>
        </authorList>
    </citation>
    <scope>NUCLEOTIDE SEQUENCE [LARGE SCALE GENOMIC DNA]</scope>
    <source>
        <strain evidence="6">CCM 7043</strain>
    </source>
</reference>
<evidence type="ECO:0000256" key="3">
    <source>
        <dbReference type="ARBA" id="ARBA00023163"/>
    </source>
</evidence>
<dbReference type="PANTHER" id="PTHR33204:SF18">
    <property type="entry name" value="TRANSCRIPTIONAL REGULATORY PROTEIN"/>
    <property type="match status" value="1"/>
</dbReference>
<accession>A0ABW4F813</accession>
<dbReference type="Proteomes" id="UP001597114">
    <property type="component" value="Unassembled WGS sequence"/>
</dbReference>
<keyword evidence="6" id="KW-1185">Reference proteome</keyword>
<evidence type="ECO:0000256" key="2">
    <source>
        <dbReference type="ARBA" id="ARBA00023125"/>
    </source>
</evidence>
<dbReference type="InterPro" id="IPR002577">
    <property type="entry name" value="HTH_HxlR"/>
</dbReference>
<keyword evidence="1" id="KW-0805">Transcription regulation</keyword>
<sequence>MALPSTYADRNCSLARALEVVGERWTLLIVRDAFYGVRRFGDFATQLGIPRAVLTSRLKALVQEGVLTRDDTAGGVEYRLTDKGIALWPVVRSLMSWGDAFYSPAGMKRALRHDHDGGLLDDEGRCRQCGSVIPVPEIRIEPGPGFTPSDSDPDRVSAILNTPRRLLEPLTTPRG</sequence>
<dbReference type="SUPFAM" id="SSF46785">
    <property type="entry name" value="Winged helix' DNA-binding domain"/>
    <property type="match status" value="1"/>
</dbReference>
<keyword evidence="3" id="KW-0804">Transcription</keyword>
<feature type="domain" description="HTH hxlR-type" evidence="4">
    <location>
        <begin position="12"/>
        <end position="106"/>
    </location>
</feature>
<evidence type="ECO:0000313" key="5">
    <source>
        <dbReference type="EMBL" id="MFD1522895.1"/>
    </source>
</evidence>
<proteinExistence type="predicted"/>
<dbReference type="PROSITE" id="PS51118">
    <property type="entry name" value="HTH_HXLR"/>
    <property type="match status" value="1"/>
</dbReference>
<evidence type="ECO:0000313" key="6">
    <source>
        <dbReference type="Proteomes" id="UP001597114"/>
    </source>
</evidence>
<dbReference type="Gene3D" id="1.10.10.10">
    <property type="entry name" value="Winged helix-like DNA-binding domain superfamily/Winged helix DNA-binding domain"/>
    <property type="match status" value="1"/>
</dbReference>
<dbReference type="Pfam" id="PF01638">
    <property type="entry name" value="HxlR"/>
    <property type="match status" value="1"/>
</dbReference>
<name>A0ABW4F813_9PSEU</name>
<dbReference type="RefSeq" id="WP_344719694.1">
    <property type="nucleotide sequence ID" value="NZ_BAAAUS010000005.1"/>
</dbReference>
<comment type="caution">
    <text evidence="5">The sequence shown here is derived from an EMBL/GenBank/DDBJ whole genome shotgun (WGS) entry which is preliminary data.</text>
</comment>
<protein>
    <submittedName>
        <fullName evidence="5">Winged helix-turn-helix transcriptional regulator</fullName>
    </submittedName>
</protein>
<evidence type="ECO:0000256" key="1">
    <source>
        <dbReference type="ARBA" id="ARBA00023015"/>
    </source>
</evidence>